<keyword evidence="4 5" id="KW-0067">ATP-binding</keyword>
<accession>A0ABP9KUX4</accession>
<sequence length="704" mass="77061">MPSTEPDHVEPEIRTEADYMETCRSSLARMREEVHTMLVTGAAQGDVGDKVNNHALRTWRVEQVEALTDLEGVPLFFGRLDLPRGDVYDTFRDVGWPSSEPDSDRVYIGRRGVSDEAGELLVIDWRAPLSRAFYEAGHADPMRVRVRRRFGFDHEGVLSAYEDEPLDGAADERGGALLAAEIERPRKGPMRDIVATIQPEQMSLVRAPLERTLCIQGAPGTGKTAVGLHRLAFLLFSERERLRKDGGVAVIGPNRSFLAYVRNVLPALGEVQVWQTTIDELVASVAVEGVDAPAAARIKGDVRMADVVRRQVWSRVATIDETLVITHEHRTWRLYPDELAEELAAVRERVIDYGSGQELLAQRFAYLVLRQIERSGDPATTSTLRKVRRHRTIARAAQRMWPTVDPAKVVFDLLTDRKILAGAAEGILSADEQDAILLATKRPRSAKAMTWTGADLALLDEAAALIEHPAKLGHIVVDEAQDLSPMQIRAIGRRVAGSCTVLGDLAQATSPSAIQDWAAALTHLGAADGQIEELTRGYRVPAQVIDYAARLLPHIAPQLRGPASFRQSADALRVTRVAAEERTAAVVHACITALTQEGSVGLIAADGAVSDFRKALTDSDLPHIVLGDDESDMDDTRLTLAPVTLAKGLEFDTVLVIEPAQIAAAEQRGLQRLYVALTRAVSNLHILHAEALPEPLTREPVLAV</sequence>
<proteinExistence type="predicted"/>
<reference evidence="8" key="1">
    <citation type="journal article" date="2019" name="Int. J. Syst. Evol. Microbiol.">
        <title>The Global Catalogue of Microorganisms (GCM) 10K type strain sequencing project: providing services to taxonomists for standard genome sequencing and annotation.</title>
        <authorList>
            <consortium name="The Broad Institute Genomics Platform"/>
            <consortium name="The Broad Institute Genome Sequencing Center for Infectious Disease"/>
            <person name="Wu L."/>
            <person name="Ma J."/>
        </authorList>
    </citation>
    <scope>NUCLEOTIDE SEQUENCE [LARGE SCALE GENOMIC DNA]</scope>
    <source>
        <strain evidence="8">JCM 18298</strain>
    </source>
</reference>
<evidence type="ECO:0000313" key="7">
    <source>
        <dbReference type="EMBL" id="GAA5066368.1"/>
    </source>
</evidence>
<evidence type="ECO:0000256" key="2">
    <source>
        <dbReference type="ARBA" id="ARBA00022801"/>
    </source>
</evidence>
<dbReference type="PANTHER" id="PTHR11070:SF45">
    <property type="entry name" value="DNA 3'-5' HELICASE"/>
    <property type="match status" value="1"/>
</dbReference>
<dbReference type="InterPro" id="IPR027417">
    <property type="entry name" value="P-loop_NTPase"/>
</dbReference>
<dbReference type="Proteomes" id="UP001500603">
    <property type="component" value="Unassembled WGS sequence"/>
</dbReference>
<evidence type="ECO:0000256" key="4">
    <source>
        <dbReference type="ARBA" id="ARBA00022840"/>
    </source>
</evidence>
<dbReference type="InterPro" id="IPR014016">
    <property type="entry name" value="UvrD-like_ATP-bd"/>
</dbReference>
<keyword evidence="1 5" id="KW-0547">Nucleotide-binding</keyword>
<dbReference type="SUPFAM" id="SSF52540">
    <property type="entry name" value="P-loop containing nucleoside triphosphate hydrolases"/>
    <property type="match status" value="1"/>
</dbReference>
<keyword evidence="8" id="KW-1185">Reference proteome</keyword>
<comment type="caution">
    <text evidence="7">The sequence shown here is derived from an EMBL/GenBank/DDBJ whole genome shotgun (WGS) entry which is preliminary data.</text>
</comment>
<feature type="domain" description="UvrD-like helicase ATP-binding" evidence="6">
    <location>
        <begin position="196"/>
        <end position="568"/>
    </location>
</feature>
<gene>
    <name evidence="7" type="ORF">GCM10023318_54450</name>
</gene>
<keyword evidence="3 5" id="KW-0347">Helicase</keyword>
<dbReference type="Gene3D" id="3.40.50.300">
    <property type="entry name" value="P-loop containing nucleotide triphosphate hydrolases"/>
    <property type="match status" value="2"/>
</dbReference>
<organism evidence="7 8">
    <name type="scientific">Nocardia callitridis</name>
    <dbReference type="NCBI Taxonomy" id="648753"/>
    <lineage>
        <taxon>Bacteria</taxon>
        <taxon>Bacillati</taxon>
        <taxon>Actinomycetota</taxon>
        <taxon>Actinomycetes</taxon>
        <taxon>Mycobacteriales</taxon>
        <taxon>Nocardiaceae</taxon>
        <taxon>Nocardia</taxon>
    </lineage>
</organism>
<protein>
    <submittedName>
        <fullName evidence="7">AAA family ATPase</fullName>
    </submittedName>
</protein>
<evidence type="ECO:0000313" key="8">
    <source>
        <dbReference type="Proteomes" id="UP001500603"/>
    </source>
</evidence>
<dbReference type="PANTHER" id="PTHR11070">
    <property type="entry name" value="UVRD / RECB / PCRA DNA HELICASE FAMILY MEMBER"/>
    <property type="match status" value="1"/>
</dbReference>
<feature type="binding site" evidence="5">
    <location>
        <begin position="217"/>
        <end position="224"/>
    </location>
    <ligand>
        <name>ATP</name>
        <dbReference type="ChEBI" id="CHEBI:30616"/>
    </ligand>
</feature>
<evidence type="ECO:0000259" key="6">
    <source>
        <dbReference type="PROSITE" id="PS51198"/>
    </source>
</evidence>
<keyword evidence="2 5" id="KW-0378">Hydrolase</keyword>
<evidence type="ECO:0000256" key="3">
    <source>
        <dbReference type="ARBA" id="ARBA00022806"/>
    </source>
</evidence>
<dbReference type="InterPro" id="IPR000212">
    <property type="entry name" value="DNA_helicase_UvrD/REP"/>
</dbReference>
<name>A0ABP9KUX4_9NOCA</name>
<dbReference type="RefSeq" id="WP_345498993.1">
    <property type="nucleotide sequence ID" value="NZ_BAABJM010000007.1"/>
</dbReference>
<dbReference type="EMBL" id="BAABJM010000007">
    <property type="protein sequence ID" value="GAA5066368.1"/>
    <property type="molecule type" value="Genomic_DNA"/>
</dbReference>
<evidence type="ECO:0000256" key="1">
    <source>
        <dbReference type="ARBA" id="ARBA00022741"/>
    </source>
</evidence>
<evidence type="ECO:0000256" key="5">
    <source>
        <dbReference type="PROSITE-ProRule" id="PRU00560"/>
    </source>
</evidence>
<dbReference type="PROSITE" id="PS51198">
    <property type="entry name" value="UVRD_HELICASE_ATP_BIND"/>
    <property type="match status" value="1"/>
</dbReference>